<dbReference type="Proteomes" id="UP000183206">
    <property type="component" value="Unassembled WGS sequence"/>
</dbReference>
<accession>A0A1J4VB65</accession>
<protein>
    <submittedName>
        <fullName evidence="1">Uncharacterized protein</fullName>
    </submittedName>
</protein>
<dbReference type="EMBL" id="MNVO01000056">
    <property type="protein sequence ID" value="OIO31798.1"/>
    <property type="molecule type" value="Genomic_DNA"/>
</dbReference>
<sequence length="68" mass="7451">MDTPIDPWGNSYVFDPDYHADPITDVREDCPIAGSNPGVPSIVVVYSPGQNGSAINDYDCDDILYPLY</sequence>
<comment type="caution">
    <text evidence="1">The sequence shown here is derived from an EMBL/GenBank/DDBJ whole genome shotgun (WGS) entry which is preliminary data.</text>
</comment>
<gene>
    <name evidence="1" type="ORF">AUJ44_03845</name>
</gene>
<name>A0A1J4VB65_9BACT</name>
<reference evidence="1 2" key="1">
    <citation type="journal article" date="2016" name="Environ. Microbiol.">
        <title>Genomic resolution of a cold subsurface aquifer community provides metabolic insights for novel microbes adapted to high CO concentrations.</title>
        <authorList>
            <person name="Probst A.J."/>
            <person name="Castelle C.J."/>
            <person name="Singh A."/>
            <person name="Brown C.T."/>
            <person name="Anantharaman K."/>
            <person name="Sharon I."/>
            <person name="Hug L.A."/>
            <person name="Burstein D."/>
            <person name="Emerson J.B."/>
            <person name="Thomas B.C."/>
            <person name="Banfield J.F."/>
        </authorList>
    </citation>
    <scope>NUCLEOTIDE SEQUENCE [LARGE SCALE GENOMIC DNA]</scope>
    <source>
        <strain evidence="1">CG1_02_47_685</strain>
    </source>
</reference>
<dbReference type="AlphaFoldDB" id="A0A1J4VB65"/>
<evidence type="ECO:0000313" key="2">
    <source>
        <dbReference type="Proteomes" id="UP000183206"/>
    </source>
</evidence>
<organism evidence="1 2">
    <name type="scientific">Candidatus Nomurabacteria bacterium CG1_02_47_685</name>
    <dbReference type="NCBI Taxonomy" id="1805282"/>
    <lineage>
        <taxon>Bacteria</taxon>
        <taxon>Candidatus Nomuraibacteriota</taxon>
    </lineage>
</organism>
<evidence type="ECO:0000313" key="1">
    <source>
        <dbReference type="EMBL" id="OIO31798.1"/>
    </source>
</evidence>
<proteinExistence type="predicted"/>